<evidence type="ECO:0000256" key="1">
    <source>
        <dbReference type="SAM" id="MobiDB-lite"/>
    </source>
</evidence>
<comment type="caution">
    <text evidence="2">The sequence shown here is derived from an EMBL/GenBank/DDBJ whole genome shotgun (WGS) entry which is preliminary data.</text>
</comment>
<organism evidence="2 3">
    <name type="scientific">Senna tora</name>
    <dbReference type="NCBI Taxonomy" id="362788"/>
    <lineage>
        <taxon>Eukaryota</taxon>
        <taxon>Viridiplantae</taxon>
        <taxon>Streptophyta</taxon>
        <taxon>Embryophyta</taxon>
        <taxon>Tracheophyta</taxon>
        <taxon>Spermatophyta</taxon>
        <taxon>Magnoliopsida</taxon>
        <taxon>eudicotyledons</taxon>
        <taxon>Gunneridae</taxon>
        <taxon>Pentapetalae</taxon>
        <taxon>rosids</taxon>
        <taxon>fabids</taxon>
        <taxon>Fabales</taxon>
        <taxon>Fabaceae</taxon>
        <taxon>Caesalpinioideae</taxon>
        <taxon>Cassia clade</taxon>
        <taxon>Senna</taxon>
    </lineage>
</organism>
<sequence>MDDPRGRPPGDQLGLPRNFLGGFLVS</sequence>
<proteinExistence type="predicted"/>
<name>A0A834TQ64_9FABA</name>
<gene>
    <name evidence="2" type="ORF">G2W53_027079</name>
</gene>
<feature type="region of interest" description="Disordered" evidence="1">
    <location>
        <begin position="1"/>
        <end position="26"/>
    </location>
</feature>
<dbReference type="AlphaFoldDB" id="A0A834TQ64"/>
<evidence type="ECO:0000313" key="2">
    <source>
        <dbReference type="EMBL" id="KAF7821624.1"/>
    </source>
</evidence>
<protein>
    <submittedName>
        <fullName evidence="2">Uncharacterized protein</fullName>
    </submittedName>
</protein>
<evidence type="ECO:0000313" key="3">
    <source>
        <dbReference type="Proteomes" id="UP000634136"/>
    </source>
</evidence>
<dbReference type="EMBL" id="JAAIUW010000008">
    <property type="protein sequence ID" value="KAF7821624.1"/>
    <property type="molecule type" value="Genomic_DNA"/>
</dbReference>
<reference evidence="2" key="1">
    <citation type="submission" date="2020-09" db="EMBL/GenBank/DDBJ databases">
        <title>Genome-Enabled Discovery of Anthraquinone Biosynthesis in Senna tora.</title>
        <authorList>
            <person name="Kang S.-H."/>
            <person name="Pandey R.P."/>
            <person name="Lee C.-M."/>
            <person name="Sim J.-S."/>
            <person name="Jeong J.-T."/>
            <person name="Choi B.-S."/>
            <person name="Jung M."/>
            <person name="Ginzburg D."/>
            <person name="Zhao K."/>
            <person name="Won S.Y."/>
            <person name="Oh T.-J."/>
            <person name="Yu Y."/>
            <person name="Kim N.-H."/>
            <person name="Lee O.R."/>
            <person name="Lee T.-H."/>
            <person name="Bashyal P."/>
            <person name="Kim T.-S."/>
            <person name="Lee W.-H."/>
            <person name="Kawkins C."/>
            <person name="Kim C.-K."/>
            <person name="Kim J.S."/>
            <person name="Ahn B.O."/>
            <person name="Rhee S.Y."/>
            <person name="Sohng J.K."/>
        </authorList>
    </citation>
    <scope>NUCLEOTIDE SEQUENCE</scope>
    <source>
        <tissue evidence="2">Leaf</tissue>
    </source>
</reference>
<keyword evidence="3" id="KW-1185">Reference proteome</keyword>
<dbReference type="Proteomes" id="UP000634136">
    <property type="component" value="Unassembled WGS sequence"/>
</dbReference>
<accession>A0A834TQ64</accession>